<reference evidence="6 7" key="1">
    <citation type="journal article" date="2024" name="G3 (Bethesda)">
        <title>Genome assembly of Hibiscus sabdariffa L. provides insights into metabolisms of medicinal natural products.</title>
        <authorList>
            <person name="Kim T."/>
        </authorList>
    </citation>
    <scope>NUCLEOTIDE SEQUENCE [LARGE SCALE GENOMIC DNA]</scope>
    <source>
        <strain evidence="6">TK-2024</strain>
        <tissue evidence="6">Old leaves</tissue>
    </source>
</reference>
<gene>
    <name evidence="6" type="ORF">V6N12_029458</name>
</gene>
<evidence type="ECO:0000256" key="2">
    <source>
        <dbReference type="ARBA" id="ARBA00022622"/>
    </source>
</evidence>
<dbReference type="Proteomes" id="UP001472677">
    <property type="component" value="Unassembled WGS sequence"/>
</dbReference>
<keyword evidence="2" id="KW-0449">Lipoprotein</keyword>
<accession>A0ABR2CW77</accession>
<organism evidence="6 7">
    <name type="scientific">Hibiscus sabdariffa</name>
    <name type="common">roselle</name>
    <dbReference type="NCBI Taxonomy" id="183260"/>
    <lineage>
        <taxon>Eukaryota</taxon>
        <taxon>Viridiplantae</taxon>
        <taxon>Streptophyta</taxon>
        <taxon>Embryophyta</taxon>
        <taxon>Tracheophyta</taxon>
        <taxon>Spermatophyta</taxon>
        <taxon>Magnoliopsida</taxon>
        <taxon>eudicotyledons</taxon>
        <taxon>Gunneridae</taxon>
        <taxon>Pentapetalae</taxon>
        <taxon>rosids</taxon>
        <taxon>malvids</taxon>
        <taxon>Malvales</taxon>
        <taxon>Malvaceae</taxon>
        <taxon>Malvoideae</taxon>
        <taxon>Hibiscus</taxon>
    </lineage>
</organism>
<evidence type="ECO:0000313" key="7">
    <source>
        <dbReference type="Proteomes" id="UP001472677"/>
    </source>
</evidence>
<keyword evidence="2" id="KW-0336">GPI-anchor</keyword>
<keyword evidence="2" id="KW-0472">Membrane</keyword>
<evidence type="ECO:0000256" key="3">
    <source>
        <dbReference type="ARBA" id="ARBA00022729"/>
    </source>
</evidence>
<dbReference type="InterPro" id="IPR044788">
    <property type="entry name" value="X8_dom_prot"/>
</dbReference>
<comment type="caution">
    <text evidence="6">The sequence shown here is derived from an EMBL/GenBank/DDBJ whole genome shotgun (WGS) entry which is preliminary data.</text>
</comment>
<keyword evidence="7" id="KW-1185">Reference proteome</keyword>
<dbReference type="PANTHER" id="PTHR31044:SF71">
    <property type="entry name" value="MAJOR POLLEN ALLERGEN OLE E 10-LIKE"/>
    <property type="match status" value="1"/>
</dbReference>
<feature type="chain" id="PRO_5045515904" description="X8 domain-containing protein" evidence="4">
    <location>
        <begin position="27"/>
        <end position="162"/>
    </location>
</feature>
<name>A0ABR2CW77_9ROSI</name>
<keyword evidence="2" id="KW-0325">Glycoprotein</keyword>
<dbReference type="Gene3D" id="1.20.58.1040">
    <property type="match status" value="1"/>
</dbReference>
<proteinExistence type="predicted"/>
<dbReference type="Pfam" id="PF07983">
    <property type="entry name" value="X8"/>
    <property type="match status" value="1"/>
</dbReference>
<keyword evidence="3 4" id="KW-0732">Signal</keyword>
<dbReference type="InterPro" id="IPR012946">
    <property type="entry name" value="X8"/>
</dbReference>
<dbReference type="EMBL" id="JBBPBM010000041">
    <property type="protein sequence ID" value="KAK8524595.1"/>
    <property type="molecule type" value="Genomic_DNA"/>
</dbReference>
<evidence type="ECO:0000259" key="5">
    <source>
        <dbReference type="SMART" id="SM00768"/>
    </source>
</evidence>
<evidence type="ECO:0000313" key="6">
    <source>
        <dbReference type="EMBL" id="KAK8524595.1"/>
    </source>
</evidence>
<dbReference type="SMART" id="SM00768">
    <property type="entry name" value="X8"/>
    <property type="match status" value="1"/>
</dbReference>
<feature type="signal peptide" evidence="4">
    <location>
        <begin position="1"/>
        <end position="26"/>
    </location>
</feature>
<evidence type="ECO:0000256" key="1">
    <source>
        <dbReference type="ARBA" id="ARBA00004609"/>
    </source>
</evidence>
<dbReference type="PANTHER" id="PTHR31044">
    <property type="entry name" value="BETA-1,3 GLUCANASE"/>
    <property type="match status" value="1"/>
</dbReference>
<feature type="domain" description="X8" evidence="5">
    <location>
        <begin position="73"/>
        <end position="161"/>
    </location>
</feature>
<protein>
    <recommendedName>
        <fullName evidence="5">X8 domain-containing protein</fullName>
    </recommendedName>
</protein>
<sequence length="162" mass="17667">MAISTVSLPVFCLLLLILSFDSGIMSFPLSYVFGEMVKLWLGPFKNGKTITYHDFIPIYAGILLKLANGQGKTWCVTKPSTDDAALASNIKTACDGLGMLGLNCSLIQQSGACYQPNTLINHASVVMNYYYQVYGPQEHTCYFSNSGLITVSDPSYGSCVYK</sequence>
<comment type="subcellular location">
    <subcellularLocation>
        <location evidence="1">Cell membrane</location>
        <topology evidence="1">Lipid-anchor</topology>
        <topology evidence="1">GPI-anchor</topology>
    </subcellularLocation>
</comment>
<evidence type="ECO:0000256" key="4">
    <source>
        <dbReference type="SAM" id="SignalP"/>
    </source>
</evidence>